<dbReference type="GeneID" id="120322782"/>
<gene>
    <name evidence="3" type="primary">SPEF1</name>
</gene>
<feature type="region of interest" description="Disordered" evidence="1">
    <location>
        <begin position="1"/>
        <end position="47"/>
    </location>
</feature>
<reference evidence="3" key="1">
    <citation type="submission" date="2025-08" db="UniProtKB">
        <authorList>
            <consortium name="RefSeq"/>
        </authorList>
    </citation>
    <scope>IDENTIFICATION</scope>
    <source>
        <tissue evidence="3">Muscle</tissue>
    </source>
</reference>
<feature type="compositionally biased region" description="Gly residues" evidence="1">
    <location>
        <begin position="100"/>
        <end position="116"/>
    </location>
</feature>
<evidence type="ECO:0000313" key="3">
    <source>
        <dbReference type="RefSeq" id="XP_039234959.1"/>
    </source>
</evidence>
<dbReference type="AlphaFoldDB" id="A0A7R5KF02"/>
<dbReference type="InParanoid" id="A0A7R5KF02"/>
<keyword evidence="2" id="KW-1185">Reference proteome</keyword>
<evidence type="ECO:0000256" key="1">
    <source>
        <dbReference type="SAM" id="MobiDB-lite"/>
    </source>
</evidence>
<dbReference type="CTD" id="25876"/>
<dbReference type="Proteomes" id="UP000504627">
    <property type="component" value="Unplaced"/>
</dbReference>
<keyword evidence="3" id="KW-0969">Cilium</keyword>
<keyword evidence="3" id="KW-0966">Cell projection</keyword>
<dbReference type="RefSeq" id="XP_039234959.1">
    <property type="nucleotide sequence ID" value="XM_039379025.1"/>
</dbReference>
<proteinExistence type="predicted"/>
<sequence length="116" mass="12807">MGRGQQDVGTPPQPVQLRGRGRGRCLSPHGLSRPRGVPKPPGGVPGDAAMRLQLVEREQALRLARETIQILQAKVERLEQLLLLKNLRIDDLSRRLQQGRGQGQAQGRGQGRGQQR</sequence>
<organism evidence="2 3">
    <name type="scientific">Pipra filicauda</name>
    <name type="common">Wire-tailed manakin</name>
    <dbReference type="NCBI Taxonomy" id="649802"/>
    <lineage>
        <taxon>Eukaryota</taxon>
        <taxon>Metazoa</taxon>
        <taxon>Chordata</taxon>
        <taxon>Craniata</taxon>
        <taxon>Vertebrata</taxon>
        <taxon>Euteleostomi</taxon>
        <taxon>Archelosauria</taxon>
        <taxon>Archosauria</taxon>
        <taxon>Dinosauria</taxon>
        <taxon>Saurischia</taxon>
        <taxon>Theropoda</taxon>
        <taxon>Coelurosauria</taxon>
        <taxon>Aves</taxon>
        <taxon>Neognathae</taxon>
        <taxon>Neoaves</taxon>
        <taxon>Telluraves</taxon>
        <taxon>Australaves</taxon>
        <taxon>Passeriformes</taxon>
        <taxon>Pipridae</taxon>
        <taxon>Pipra</taxon>
    </lineage>
</organism>
<protein>
    <submittedName>
        <fullName evidence="3">Sperm flagellar protein 1</fullName>
    </submittedName>
</protein>
<keyword evidence="3" id="KW-0282">Flagellum</keyword>
<evidence type="ECO:0000313" key="2">
    <source>
        <dbReference type="Proteomes" id="UP000504627"/>
    </source>
</evidence>
<name>A0A7R5KF02_9PASS</name>
<feature type="region of interest" description="Disordered" evidence="1">
    <location>
        <begin position="94"/>
        <end position="116"/>
    </location>
</feature>
<accession>A0A7R5KF02</accession>